<dbReference type="AlphaFoldDB" id="A0A1B8PLH0"/>
<dbReference type="SUPFAM" id="SSF55718">
    <property type="entry name" value="SCP-like"/>
    <property type="match status" value="1"/>
</dbReference>
<evidence type="ECO:0000313" key="7">
    <source>
        <dbReference type="Proteomes" id="UP000594834"/>
    </source>
</evidence>
<dbReference type="EMBL" id="LZDN01000003">
    <property type="protein sequence ID" value="OBX51927.1"/>
    <property type="molecule type" value="Genomic_DNA"/>
</dbReference>
<evidence type="ECO:0000313" key="4">
    <source>
        <dbReference type="EMBL" id="QPT44131.1"/>
    </source>
</evidence>
<dbReference type="Pfam" id="PF02036">
    <property type="entry name" value="SCP2"/>
    <property type="match status" value="1"/>
</dbReference>
<evidence type="ECO:0000259" key="1">
    <source>
        <dbReference type="Pfam" id="PF02036"/>
    </source>
</evidence>
<evidence type="ECO:0000313" key="3">
    <source>
        <dbReference type="EMBL" id="OBX87240.1"/>
    </source>
</evidence>
<dbReference type="Proteomes" id="UP000092575">
    <property type="component" value="Unassembled WGS sequence"/>
</dbReference>
<reference evidence="3 5" key="1">
    <citation type="submission" date="2016-05" db="EMBL/GenBank/DDBJ databases">
        <title>Draft genome sequence of Moraxella nonliquefaciens CCUG 348T.</title>
        <authorList>
            <person name="Salva-Serra F."/>
            <person name="Engstrom-Jakobsson H."/>
            <person name="Thorell K."/>
            <person name="Gonzales-Siles L."/>
            <person name="Karlsson R."/>
            <person name="Boulund F."/>
            <person name="Engstrand L."/>
            <person name="Kristiansson E."/>
            <person name="Moore E."/>
        </authorList>
    </citation>
    <scope>NUCLEOTIDE SEQUENCE [LARGE SCALE GENOMIC DNA]</scope>
    <source>
        <strain evidence="3 5">CCUG 348</strain>
    </source>
</reference>
<dbReference type="Proteomes" id="UP000092671">
    <property type="component" value="Unassembled WGS sequence"/>
</dbReference>
<protein>
    <submittedName>
        <fullName evidence="2">SCP-2 sterol transfer family protein</fullName>
    </submittedName>
    <submittedName>
        <fullName evidence="4">SCP2 sterol-binding domain-containing protein</fullName>
    </submittedName>
</protein>
<dbReference type="Gene3D" id="3.30.1050.10">
    <property type="entry name" value="SCP2 sterol-binding domain"/>
    <property type="match status" value="1"/>
</dbReference>
<evidence type="ECO:0000313" key="2">
    <source>
        <dbReference type="EMBL" id="OBX51927.1"/>
    </source>
</evidence>
<dbReference type="EMBL" id="LXTW01000003">
    <property type="protein sequence ID" value="OBX87240.1"/>
    <property type="molecule type" value="Genomic_DNA"/>
</dbReference>
<evidence type="ECO:0000313" key="5">
    <source>
        <dbReference type="Proteomes" id="UP000092575"/>
    </source>
</evidence>
<organism evidence="2 6">
    <name type="scientific">Moraxella nonliquefaciens</name>
    <dbReference type="NCBI Taxonomy" id="478"/>
    <lineage>
        <taxon>Bacteria</taxon>
        <taxon>Pseudomonadati</taxon>
        <taxon>Pseudomonadota</taxon>
        <taxon>Gammaproteobacteria</taxon>
        <taxon>Moraxellales</taxon>
        <taxon>Moraxellaceae</taxon>
        <taxon>Moraxella</taxon>
    </lineage>
</organism>
<accession>A0A1B8PLH0</accession>
<dbReference type="InterPro" id="IPR036527">
    <property type="entry name" value="SCP2_sterol-bd_dom_sf"/>
</dbReference>
<keyword evidence="7" id="KW-1185">Reference proteome</keyword>
<sequence>MAKFLSQAWFDSLQILNSNAGELHLPPSLANLIINVNIIGDDPKELHLDAGKLGQYHTSHAISTINIDSDTLTQIILDKDANIALEAFMMGKIRIDGNMSAVMALQSAKPSPEQKALYQKILNMTEF</sequence>
<evidence type="ECO:0000313" key="6">
    <source>
        <dbReference type="Proteomes" id="UP000092671"/>
    </source>
</evidence>
<gene>
    <name evidence="3" type="ORF">A7456_08905</name>
    <name evidence="2" type="ORF">A9Z60_05835</name>
    <name evidence="4" type="ORF">I6G26_08670</name>
</gene>
<reference evidence="2 6" key="2">
    <citation type="submission" date="2016-06" db="EMBL/GenBank/DDBJ databases">
        <title>Draft genome of Moraxella nonliquefaciens CCUG 60284.</title>
        <authorList>
            <person name="Salva-Serra F."/>
            <person name="Engstrom-Jakobsson H."/>
            <person name="Thorell K."/>
            <person name="Gonzales-Siles L."/>
            <person name="Karlsson R."/>
            <person name="Boulund F."/>
            <person name="Engstrand L."/>
            <person name="Kristiansson E."/>
            <person name="Moore E."/>
        </authorList>
    </citation>
    <scope>NUCLEOTIDE SEQUENCE [LARGE SCALE GENOMIC DNA]</scope>
    <source>
        <strain evidence="2 6">CCUG 60284</strain>
    </source>
</reference>
<feature type="domain" description="SCP2" evidence="1">
    <location>
        <begin position="45"/>
        <end position="107"/>
    </location>
</feature>
<dbReference type="EMBL" id="CP065728">
    <property type="protein sequence ID" value="QPT44131.1"/>
    <property type="molecule type" value="Genomic_DNA"/>
</dbReference>
<dbReference type="RefSeq" id="WP_066888928.1">
    <property type="nucleotide sequence ID" value="NZ_CP065728.1"/>
</dbReference>
<dbReference type="InterPro" id="IPR003033">
    <property type="entry name" value="SCP2_sterol-bd_dom"/>
</dbReference>
<reference evidence="4 7" key="3">
    <citation type="submission" date="2020-12" db="EMBL/GenBank/DDBJ databases">
        <title>FDA dAtabase for Regulatory Grade micrObial Sequences (FDA-ARGOS): Supporting development and validation of Infectious Disease Dx tests.</title>
        <authorList>
            <person name="Sproer C."/>
            <person name="Gronow S."/>
            <person name="Severitt S."/>
            <person name="Schroder I."/>
            <person name="Tallon L."/>
            <person name="Sadzewicz L."/>
            <person name="Zhao X."/>
            <person name="Boylan J."/>
            <person name="Ott S."/>
            <person name="Bowen H."/>
            <person name="Vavikolanu K."/>
            <person name="Mehta A."/>
            <person name="Aluvathingal J."/>
            <person name="Nadendla S."/>
            <person name="Lowell S."/>
            <person name="Myers T."/>
            <person name="Yan Y."/>
            <person name="Sichtig H."/>
        </authorList>
    </citation>
    <scope>NUCLEOTIDE SEQUENCE [LARGE SCALE GENOMIC DNA]</scope>
    <source>
        <strain evidence="4 7">FDAARGOS_869</strain>
    </source>
</reference>
<dbReference type="Proteomes" id="UP000594834">
    <property type="component" value="Chromosome"/>
</dbReference>
<proteinExistence type="predicted"/>
<dbReference type="OrthoDB" id="9809312at2"/>
<name>A0A1B8PLH0_MORNO</name>